<evidence type="ECO:0000313" key="2">
    <source>
        <dbReference type="Proteomes" id="UP000305948"/>
    </source>
</evidence>
<dbReference type="SUPFAM" id="SSF56112">
    <property type="entry name" value="Protein kinase-like (PK-like)"/>
    <property type="match status" value="1"/>
</dbReference>
<dbReference type="InterPro" id="IPR011009">
    <property type="entry name" value="Kinase-like_dom_sf"/>
</dbReference>
<dbReference type="Proteomes" id="UP000305948">
    <property type="component" value="Unassembled WGS sequence"/>
</dbReference>
<dbReference type="AlphaFoldDB" id="A0A5C3N703"/>
<reference evidence="1 2" key="1">
    <citation type="journal article" date="2019" name="Nat. Ecol. Evol.">
        <title>Megaphylogeny resolves global patterns of mushroom evolution.</title>
        <authorList>
            <person name="Varga T."/>
            <person name="Krizsan K."/>
            <person name="Foldi C."/>
            <person name="Dima B."/>
            <person name="Sanchez-Garcia M."/>
            <person name="Sanchez-Ramirez S."/>
            <person name="Szollosi G.J."/>
            <person name="Szarkandi J.G."/>
            <person name="Papp V."/>
            <person name="Albert L."/>
            <person name="Andreopoulos W."/>
            <person name="Angelini C."/>
            <person name="Antonin V."/>
            <person name="Barry K.W."/>
            <person name="Bougher N.L."/>
            <person name="Buchanan P."/>
            <person name="Buyck B."/>
            <person name="Bense V."/>
            <person name="Catcheside P."/>
            <person name="Chovatia M."/>
            <person name="Cooper J."/>
            <person name="Damon W."/>
            <person name="Desjardin D."/>
            <person name="Finy P."/>
            <person name="Geml J."/>
            <person name="Haridas S."/>
            <person name="Hughes K."/>
            <person name="Justo A."/>
            <person name="Karasinski D."/>
            <person name="Kautmanova I."/>
            <person name="Kiss B."/>
            <person name="Kocsube S."/>
            <person name="Kotiranta H."/>
            <person name="LaButti K.M."/>
            <person name="Lechner B.E."/>
            <person name="Liimatainen K."/>
            <person name="Lipzen A."/>
            <person name="Lukacs Z."/>
            <person name="Mihaltcheva S."/>
            <person name="Morgado L.N."/>
            <person name="Niskanen T."/>
            <person name="Noordeloos M.E."/>
            <person name="Ohm R.A."/>
            <person name="Ortiz-Santana B."/>
            <person name="Ovrebo C."/>
            <person name="Racz N."/>
            <person name="Riley R."/>
            <person name="Savchenko A."/>
            <person name="Shiryaev A."/>
            <person name="Soop K."/>
            <person name="Spirin V."/>
            <person name="Szebenyi C."/>
            <person name="Tomsovsky M."/>
            <person name="Tulloss R.E."/>
            <person name="Uehling J."/>
            <person name="Grigoriev I.V."/>
            <person name="Vagvolgyi C."/>
            <person name="Papp T."/>
            <person name="Martin F.M."/>
            <person name="Miettinen O."/>
            <person name="Hibbett D.S."/>
            <person name="Nagy L.G."/>
        </authorList>
    </citation>
    <scope>NUCLEOTIDE SEQUENCE [LARGE SCALE GENOMIC DNA]</scope>
    <source>
        <strain evidence="1 2">OMC1185</strain>
    </source>
</reference>
<dbReference type="OrthoDB" id="3260955at2759"/>
<dbReference type="Gene3D" id="1.10.510.10">
    <property type="entry name" value="Transferase(Phosphotransferase) domain 1"/>
    <property type="match status" value="1"/>
</dbReference>
<dbReference type="EMBL" id="ML213508">
    <property type="protein sequence ID" value="TFK53170.1"/>
    <property type="molecule type" value="Genomic_DNA"/>
</dbReference>
<organism evidence="1 2">
    <name type="scientific">Heliocybe sulcata</name>
    <dbReference type="NCBI Taxonomy" id="5364"/>
    <lineage>
        <taxon>Eukaryota</taxon>
        <taxon>Fungi</taxon>
        <taxon>Dikarya</taxon>
        <taxon>Basidiomycota</taxon>
        <taxon>Agaricomycotina</taxon>
        <taxon>Agaricomycetes</taxon>
        <taxon>Gloeophyllales</taxon>
        <taxon>Gloeophyllaceae</taxon>
        <taxon>Heliocybe</taxon>
    </lineage>
</organism>
<protein>
    <recommendedName>
        <fullName evidence="3">Protein kinase domain-containing protein</fullName>
    </recommendedName>
</protein>
<name>A0A5C3N703_9AGAM</name>
<sequence>MRVGRSAKAFYLAVVKVFGGNIQQASSTWTDLRYPHVHVVCQAYMIQAGSFTIVTPLYLDGSIMQYGDAHPSEKFHLIQDAASGLAYLHSRGTSHGNIKGVA</sequence>
<gene>
    <name evidence="1" type="ORF">OE88DRAFT_1657073</name>
</gene>
<keyword evidence="2" id="KW-1185">Reference proteome</keyword>
<evidence type="ECO:0008006" key="3">
    <source>
        <dbReference type="Google" id="ProtNLM"/>
    </source>
</evidence>
<proteinExistence type="predicted"/>
<evidence type="ECO:0000313" key="1">
    <source>
        <dbReference type="EMBL" id="TFK53170.1"/>
    </source>
</evidence>
<accession>A0A5C3N703</accession>